<keyword evidence="6" id="KW-0479">Metal-binding</keyword>
<evidence type="ECO:0000256" key="4">
    <source>
        <dbReference type="ARBA" id="ARBA00015100"/>
    </source>
</evidence>
<dbReference type="NCBIfam" id="NF045485">
    <property type="entry name" value="FPPsyn"/>
    <property type="match status" value="1"/>
</dbReference>
<evidence type="ECO:0000256" key="2">
    <source>
        <dbReference type="ARBA" id="ARBA00006706"/>
    </source>
</evidence>
<evidence type="ECO:0000256" key="8">
    <source>
        <dbReference type="ARBA" id="ARBA00023229"/>
    </source>
</evidence>
<dbReference type="PANTHER" id="PTHR43281:SF1">
    <property type="entry name" value="FARNESYL DIPHOSPHATE SYNTHASE"/>
    <property type="match status" value="1"/>
</dbReference>
<protein>
    <recommendedName>
        <fullName evidence="4">Farnesyl diphosphate synthase</fullName>
        <ecNumber evidence="3">2.5.1.10</ecNumber>
    </recommendedName>
    <alternativeName>
        <fullName evidence="10">(2E,6E)-farnesyl diphosphate synthase</fullName>
    </alternativeName>
    <alternativeName>
        <fullName evidence="9">Geranyltranstransferase</fullName>
    </alternativeName>
</protein>
<dbReference type="InterPro" id="IPR033749">
    <property type="entry name" value="Polyprenyl_synt_CS"/>
</dbReference>
<keyword evidence="14" id="KW-1185">Reference proteome</keyword>
<organism evidence="13 14">
    <name type="scientific">Emergencia timonensis</name>
    <dbReference type="NCBI Taxonomy" id="1776384"/>
    <lineage>
        <taxon>Bacteria</taxon>
        <taxon>Bacillati</taxon>
        <taxon>Bacillota</taxon>
        <taxon>Clostridia</taxon>
        <taxon>Peptostreptococcales</taxon>
        <taxon>Anaerovoracaceae</taxon>
        <taxon>Emergencia</taxon>
    </lineage>
</organism>
<keyword evidence="8" id="KW-0414">Isoprene biosynthesis</keyword>
<evidence type="ECO:0000313" key="13">
    <source>
        <dbReference type="EMBL" id="RHJ88741.1"/>
    </source>
</evidence>
<sequence length="297" mass="33052">MKENYDEYKDMINEHLLDYMPSIDTKSSSLYESMKYSLTAGGKRLRSVLLLASCEFAGGDAKDALAYACAMEYIHTYSLIHDDLPSMDNDDLRRGMPTNHKVFGDGIATLAGDGLLTTAFELMNKDMFLYFDCLKELKKRINAIYTIATGAGVRGMVAGQVSDIESEHTQCSNEMLEYIHLNKTGALIVAAVRAGLYLGGANEDMMKDLTVYAENLGLSYQIADDILDVKGNEAELGKKTGADAQHEKVTYVSLNGMEASERKLKELTMNAVEAIEKYYDNAEFFRELVLKLAKRTK</sequence>
<dbReference type="Pfam" id="PF00348">
    <property type="entry name" value="polyprenyl_synt"/>
    <property type="match status" value="1"/>
</dbReference>
<dbReference type="EMBL" id="QRMS01000002">
    <property type="protein sequence ID" value="RHJ88741.1"/>
    <property type="molecule type" value="Genomic_DNA"/>
</dbReference>
<evidence type="ECO:0000256" key="3">
    <source>
        <dbReference type="ARBA" id="ARBA00012439"/>
    </source>
</evidence>
<dbReference type="InterPro" id="IPR008949">
    <property type="entry name" value="Isoprenoid_synthase_dom_sf"/>
</dbReference>
<evidence type="ECO:0000313" key="14">
    <source>
        <dbReference type="Proteomes" id="UP000284841"/>
    </source>
</evidence>
<dbReference type="GO" id="GO:0005737">
    <property type="term" value="C:cytoplasm"/>
    <property type="evidence" value="ECO:0007669"/>
    <property type="project" value="UniProtKB-ARBA"/>
</dbReference>
<dbReference type="PANTHER" id="PTHR43281">
    <property type="entry name" value="FARNESYL DIPHOSPHATE SYNTHASE"/>
    <property type="match status" value="1"/>
</dbReference>
<dbReference type="PROSITE" id="PS00723">
    <property type="entry name" value="POLYPRENYL_SYNTHASE_1"/>
    <property type="match status" value="1"/>
</dbReference>
<evidence type="ECO:0000256" key="6">
    <source>
        <dbReference type="ARBA" id="ARBA00022723"/>
    </source>
</evidence>
<proteinExistence type="inferred from homology"/>
<comment type="cofactor">
    <cofactor evidence="1">
        <name>Mg(2+)</name>
        <dbReference type="ChEBI" id="CHEBI:18420"/>
    </cofactor>
</comment>
<dbReference type="GO" id="GO:0016114">
    <property type="term" value="P:terpenoid biosynthetic process"/>
    <property type="evidence" value="ECO:0007669"/>
    <property type="project" value="UniProtKB-ARBA"/>
</dbReference>
<dbReference type="SFLD" id="SFLDS00005">
    <property type="entry name" value="Isoprenoid_Synthase_Type_I"/>
    <property type="match status" value="1"/>
</dbReference>
<dbReference type="FunFam" id="1.10.600.10:FF:000001">
    <property type="entry name" value="Geranylgeranyl diphosphate synthase"/>
    <property type="match status" value="1"/>
</dbReference>
<dbReference type="PROSITE" id="PS00444">
    <property type="entry name" value="POLYPRENYL_SYNTHASE_2"/>
    <property type="match status" value="1"/>
</dbReference>
<comment type="similarity">
    <text evidence="2 12">Belongs to the FPP/GGPP synthase family.</text>
</comment>
<evidence type="ECO:0000256" key="10">
    <source>
        <dbReference type="ARBA" id="ARBA00032873"/>
    </source>
</evidence>
<dbReference type="GO" id="GO:0046872">
    <property type="term" value="F:metal ion binding"/>
    <property type="evidence" value="ECO:0007669"/>
    <property type="project" value="UniProtKB-KW"/>
</dbReference>
<dbReference type="Gene3D" id="1.10.600.10">
    <property type="entry name" value="Farnesyl Diphosphate Synthase"/>
    <property type="match status" value="1"/>
</dbReference>
<evidence type="ECO:0000256" key="11">
    <source>
        <dbReference type="ARBA" id="ARBA00049399"/>
    </source>
</evidence>
<reference evidence="13 14" key="1">
    <citation type="submission" date="2018-08" db="EMBL/GenBank/DDBJ databases">
        <title>A genome reference for cultivated species of the human gut microbiota.</title>
        <authorList>
            <person name="Zou Y."/>
            <person name="Xue W."/>
            <person name="Luo G."/>
        </authorList>
    </citation>
    <scope>NUCLEOTIDE SEQUENCE [LARGE SCALE GENOMIC DNA]</scope>
    <source>
        <strain evidence="13 14">AM07-24</strain>
    </source>
</reference>
<dbReference type="InterPro" id="IPR053378">
    <property type="entry name" value="Prenyl_diphosphate_synthase"/>
</dbReference>
<dbReference type="OrthoDB" id="9805316at2"/>
<dbReference type="SFLD" id="SFLDG01017">
    <property type="entry name" value="Polyprenyl_Transferase_Like"/>
    <property type="match status" value="1"/>
</dbReference>
<dbReference type="GO" id="GO:0004337">
    <property type="term" value="F:(2E,6E)-farnesyl diphosphate synthase activity"/>
    <property type="evidence" value="ECO:0007669"/>
    <property type="project" value="UniProtKB-EC"/>
</dbReference>
<dbReference type="InterPro" id="IPR000092">
    <property type="entry name" value="Polyprenyl_synt"/>
</dbReference>
<evidence type="ECO:0000256" key="7">
    <source>
        <dbReference type="ARBA" id="ARBA00022842"/>
    </source>
</evidence>
<name>A0A415E532_9FIRM</name>
<accession>A0A415E532</accession>
<evidence type="ECO:0000256" key="1">
    <source>
        <dbReference type="ARBA" id="ARBA00001946"/>
    </source>
</evidence>
<dbReference type="AlphaFoldDB" id="A0A415E532"/>
<keyword evidence="5 12" id="KW-0808">Transferase</keyword>
<comment type="caution">
    <text evidence="13">The sequence shown here is derived from an EMBL/GenBank/DDBJ whole genome shotgun (WGS) entry which is preliminary data.</text>
</comment>
<evidence type="ECO:0000256" key="12">
    <source>
        <dbReference type="RuleBase" id="RU004466"/>
    </source>
</evidence>
<dbReference type="EC" id="2.5.1.10" evidence="3"/>
<evidence type="ECO:0000256" key="5">
    <source>
        <dbReference type="ARBA" id="ARBA00022679"/>
    </source>
</evidence>
<gene>
    <name evidence="13" type="ORF">DW099_07455</name>
</gene>
<comment type="catalytic activity">
    <reaction evidence="11">
        <text>isopentenyl diphosphate + (2E)-geranyl diphosphate = (2E,6E)-farnesyl diphosphate + diphosphate</text>
        <dbReference type="Rhea" id="RHEA:19361"/>
        <dbReference type="ChEBI" id="CHEBI:33019"/>
        <dbReference type="ChEBI" id="CHEBI:58057"/>
        <dbReference type="ChEBI" id="CHEBI:128769"/>
        <dbReference type="ChEBI" id="CHEBI:175763"/>
        <dbReference type="EC" id="2.5.1.10"/>
    </reaction>
</comment>
<dbReference type="SUPFAM" id="SSF48576">
    <property type="entry name" value="Terpenoid synthases"/>
    <property type="match status" value="1"/>
</dbReference>
<keyword evidence="7" id="KW-0460">Magnesium</keyword>
<evidence type="ECO:0000256" key="9">
    <source>
        <dbReference type="ARBA" id="ARBA00032380"/>
    </source>
</evidence>
<dbReference type="Proteomes" id="UP000284841">
    <property type="component" value="Unassembled WGS sequence"/>
</dbReference>
<dbReference type="CDD" id="cd00685">
    <property type="entry name" value="Trans_IPPS_HT"/>
    <property type="match status" value="1"/>
</dbReference>
<dbReference type="STRING" id="1776384.GCA_900086585_03828"/>